<name>A0A1D7VMN2_9ACTN</name>
<dbReference type="GO" id="GO:0005524">
    <property type="term" value="F:ATP binding"/>
    <property type="evidence" value="ECO:0007669"/>
    <property type="project" value="InterPro"/>
</dbReference>
<dbReference type="Gene3D" id="1.10.510.10">
    <property type="entry name" value="Transferase(Phosphotransferase) domain 1"/>
    <property type="match status" value="1"/>
</dbReference>
<gene>
    <name evidence="2" type="ORF">SL103_18770</name>
</gene>
<dbReference type="EMBL" id="CP017157">
    <property type="protein sequence ID" value="AOP48000.1"/>
    <property type="molecule type" value="Genomic_DNA"/>
</dbReference>
<evidence type="ECO:0000259" key="1">
    <source>
        <dbReference type="PROSITE" id="PS50011"/>
    </source>
</evidence>
<evidence type="ECO:0000313" key="3">
    <source>
        <dbReference type="Proteomes" id="UP000094094"/>
    </source>
</evidence>
<evidence type="ECO:0000313" key="2">
    <source>
        <dbReference type="EMBL" id="AOP48000.1"/>
    </source>
</evidence>
<reference evidence="2 3" key="1">
    <citation type="submission" date="2016-09" db="EMBL/GenBank/DDBJ databases">
        <title>Complete genome sequencing of Streptomyces lydicus 103 and metabolic pathways analysis of antibiotic biosynthesis.</title>
        <authorList>
            <person name="Jia N."/>
            <person name="Ding M.-Z."/>
            <person name="Gao F."/>
            <person name="Yuan Y.-J."/>
        </authorList>
    </citation>
    <scope>NUCLEOTIDE SEQUENCE [LARGE SCALE GENOMIC DNA]</scope>
    <source>
        <strain evidence="2 3">103</strain>
    </source>
</reference>
<dbReference type="OrthoDB" id="2988131at2"/>
<dbReference type="PROSITE" id="PS50011">
    <property type="entry name" value="PROTEIN_KINASE_DOM"/>
    <property type="match status" value="1"/>
</dbReference>
<dbReference type="Proteomes" id="UP000094094">
    <property type="component" value="Chromosome"/>
</dbReference>
<dbReference type="InterPro" id="IPR011009">
    <property type="entry name" value="Kinase-like_dom_sf"/>
</dbReference>
<proteinExistence type="predicted"/>
<dbReference type="InterPro" id="IPR000719">
    <property type="entry name" value="Prot_kinase_dom"/>
</dbReference>
<organism evidence="2 3">
    <name type="scientific">Streptomyces lydicus</name>
    <dbReference type="NCBI Taxonomy" id="47763"/>
    <lineage>
        <taxon>Bacteria</taxon>
        <taxon>Bacillati</taxon>
        <taxon>Actinomycetota</taxon>
        <taxon>Actinomycetes</taxon>
        <taxon>Kitasatosporales</taxon>
        <taxon>Streptomycetaceae</taxon>
        <taxon>Streptomyces</taxon>
    </lineage>
</organism>
<keyword evidence="3" id="KW-1185">Reference proteome</keyword>
<dbReference type="SUPFAM" id="SSF56112">
    <property type="entry name" value="Protein kinase-like (PK-like)"/>
    <property type="match status" value="1"/>
</dbReference>
<dbReference type="GO" id="GO:0004672">
    <property type="term" value="F:protein kinase activity"/>
    <property type="evidence" value="ECO:0007669"/>
    <property type="project" value="InterPro"/>
</dbReference>
<dbReference type="KEGG" id="slc:SL103_18770"/>
<feature type="domain" description="Protein kinase" evidence="1">
    <location>
        <begin position="1"/>
        <end position="190"/>
    </location>
</feature>
<accession>A0A1D7VMN2</accession>
<dbReference type="AlphaFoldDB" id="A0A1D7VMN2"/>
<sequence length="190" mass="21146">MPWIDGSSLWEVFTPARDGHTTTDQRTAMRQTARTALAALERLHEAGWIHGDMQAENAILAGDGVEFIDYDNAVHHPGLPLSHPYRGGLIHVIAPETAHQLLSTEEDQHVPLIALAELFALGASLYWAWTGLRITDYRGDPAGAHADLYADISAGRRRDLTVDRPWNDPELERLILGATRPRPQERSYQG</sequence>
<protein>
    <recommendedName>
        <fullName evidence="1">Protein kinase domain-containing protein</fullName>
    </recommendedName>
</protein>